<reference evidence="3 4" key="1">
    <citation type="submission" date="2024-10" db="EMBL/GenBank/DDBJ databases">
        <title>Updated reference genomes for cyclostephanoid diatoms.</title>
        <authorList>
            <person name="Roberts W.R."/>
            <person name="Alverson A.J."/>
        </authorList>
    </citation>
    <scope>NUCLEOTIDE SEQUENCE [LARGE SCALE GENOMIC DNA]</scope>
    <source>
        <strain evidence="3 4">AJA276-08</strain>
    </source>
</reference>
<feature type="compositionally biased region" description="Low complexity" evidence="1">
    <location>
        <begin position="131"/>
        <end position="141"/>
    </location>
</feature>
<dbReference type="EMBL" id="JALLAZ020000465">
    <property type="protein sequence ID" value="KAL3794534.1"/>
    <property type="molecule type" value="Genomic_DNA"/>
</dbReference>
<dbReference type="Proteomes" id="UP001530315">
    <property type="component" value="Unassembled WGS sequence"/>
</dbReference>
<gene>
    <name evidence="3" type="ORF">ACHAW5_004048</name>
</gene>
<proteinExistence type="predicted"/>
<sequence length="188" mass="20109">MNVRDDDRDDDGVRDRCRSRSEFLAAALSSASAFAILPAASYASDDTTTTTTTTTARAVHSIGRCEVDDDCVSTANIRDAKGSYSPDEAFARIKGVLASDNSYAITEVDDDARHVRAYAASDNARRRRGRVPSQGRRQGGPISPTARRNGSVYEGGGVASRGNGPLGQLMFYGLQSGQGFEAVFEDDE</sequence>
<keyword evidence="2" id="KW-0472">Membrane</keyword>
<name>A0ABD3Q3W5_9STRA</name>
<evidence type="ECO:0000256" key="2">
    <source>
        <dbReference type="SAM" id="Phobius"/>
    </source>
</evidence>
<organism evidence="3 4">
    <name type="scientific">Stephanodiscus triporus</name>
    <dbReference type="NCBI Taxonomy" id="2934178"/>
    <lineage>
        <taxon>Eukaryota</taxon>
        <taxon>Sar</taxon>
        <taxon>Stramenopiles</taxon>
        <taxon>Ochrophyta</taxon>
        <taxon>Bacillariophyta</taxon>
        <taxon>Coscinodiscophyceae</taxon>
        <taxon>Thalassiosirophycidae</taxon>
        <taxon>Stephanodiscales</taxon>
        <taxon>Stephanodiscaceae</taxon>
        <taxon>Stephanodiscus</taxon>
    </lineage>
</organism>
<feature type="region of interest" description="Disordered" evidence="1">
    <location>
        <begin position="122"/>
        <end position="159"/>
    </location>
</feature>
<evidence type="ECO:0008006" key="5">
    <source>
        <dbReference type="Google" id="ProtNLM"/>
    </source>
</evidence>
<keyword evidence="2" id="KW-1133">Transmembrane helix</keyword>
<feature type="transmembrane region" description="Helical" evidence="2">
    <location>
        <begin position="23"/>
        <end position="43"/>
    </location>
</feature>
<keyword evidence="4" id="KW-1185">Reference proteome</keyword>
<keyword evidence="2" id="KW-0812">Transmembrane</keyword>
<evidence type="ECO:0000313" key="4">
    <source>
        <dbReference type="Proteomes" id="UP001530315"/>
    </source>
</evidence>
<dbReference type="AlphaFoldDB" id="A0ABD3Q3W5"/>
<accession>A0ABD3Q3W5</accession>
<comment type="caution">
    <text evidence="3">The sequence shown here is derived from an EMBL/GenBank/DDBJ whole genome shotgun (WGS) entry which is preliminary data.</text>
</comment>
<evidence type="ECO:0000313" key="3">
    <source>
        <dbReference type="EMBL" id="KAL3794534.1"/>
    </source>
</evidence>
<protein>
    <recommendedName>
        <fullName evidence="5">PS II complex 12 kDa extrinsic protein</fullName>
    </recommendedName>
</protein>
<evidence type="ECO:0000256" key="1">
    <source>
        <dbReference type="SAM" id="MobiDB-lite"/>
    </source>
</evidence>